<dbReference type="PROSITE" id="PS50113">
    <property type="entry name" value="PAC"/>
    <property type="match status" value="3"/>
</dbReference>
<dbReference type="InterPro" id="IPR003661">
    <property type="entry name" value="HisK_dim/P_dom"/>
</dbReference>
<dbReference type="SUPFAM" id="SSF55874">
    <property type="entry name" value="ATPase domain of HSP90 chaperone/DNA topoisomerase II/histidine kinase"/>
    <property type="match status" value="1"/>
</dbReference>
<feature type="domain" description="PAS" evidence="9">
    <location>
        <begin position="337"/>
        <end position="380"/>
    </location>
</feature>
<dbReference type="PROSITE" id="PS50112">
    <property type="entry name" value="PAS"/>
    <property type="match status" value="3"/>
</dbReference>
<dbReference type="InterPro" id="IPR004358">
    <property type="entry name" value="Sig_transdc_His_kin-like_C"/>
</dbReference>
<evidence type="ECO:0000313" key="12">
    <source>
        <dbReference type="Proteomes" id="UP000323142"/>
    </source>
</evidence>
<feature type="domain" description="PAC" evidence="10">
    <location>
        <begin position="116"/>
        <end position="169"/>
    </location>
</feature>
<evidence type="ECO:0000256" key="6">
    <source>
        <dbReference type="PROSITE-ProRule" id="PRU00169"/>
    </source>
</evidence>
<dbReference type="Gene3D" id="3.30.450.20">
    <property type="entry name" value="PAS domain"/>
    <property type="match status" value="4"/>
</dbReference>
<feature type="domain" description="PAS" evidence="9">
    <location>
        <begin position="437"/>
        <end position="511"/>
    </location>
</feature>
<evidence type="ECO:0000259" key="10">
    <source>
        <dbReference type="PROSITE" id="PS50113"/>
    </source>
</evidence>
<feature type="domain" description="Histidine kinase" evidence="7">
    <location>
        <begin position="578"/>
        <end position="795"/>
    </location>
</feature>
<dbReference type="SMART" id="SM00387">
    <property type="entry name" value="HATPase_c"/>
    <property type="match status" value="1"/>
</dbReference>
<evidence type="ECO:0000313" key="11">
    <source>
        <dbReference type="EMBL" id="KAA2233422.1"/>
    </source>
</evidence>
<dbReference type="InterPro" id="IPR036890">
    <property type="entry name" value="HATPase_C_sf"/>
</dbReference>
<dbReference type="SMART" id="SM00091">
    <property type="entry name" value="PAS"/>
    <property type="match status" value="3"/>
</dbReference>
<keyword evidence="4" id="KW-0808">Transferase</keyword>
<dbReference type="PROSITE" id="PS50110">
    <property type="entry name" value="RESPONSE_REGULATORY"/>
    <property type="match status" value="1"/>
</dbReference>
<feature type="domain" description="Response regulatory" evidence="8">
    <location>
        <begin position="817"/>
        <end position="930"/>
    </location>
</feature>
<dbReference type="Pfam" id="PF02518">
    <property type="entry name" value="HATPase_c"/>
    <property type="match status" value="1"/>
</dbReference>
<dbReference type="Pfam" id="PF08448">
    <property type="entry name" value="PAS_4"/>
    <property type="match status" value="2"/>
</dbReference>
<reference evidence="11 12" key="1">
    <citation type="submission" date="2019-09" db="EMBL/GenBank/DDBJ databases">
        <title>Salinarimonas rosea gen. nov., sp. nov., a new member of the a-2 subgroup of the Proteobacteria.</title>
        <authorList>
            <person name="Liu J."/>
        </authorList>
    </citation>
    <scope>NUCLEOTIDE SEQUENCE [LARGE SCALE GENOMIC DNA]</scope>
    <source>
        <strain evidence="11 12">BN140002</strain>
    </source>
</reference>
<dbReference type="InterPro" id="IPR036097">
    <property type="entry name" value="HisK_dim/P_sf"/>
</dbReference>
<dbReference type="EC" id="2.7.13.3" evidence="2"/>
<dbReference type="InterPro" id="IPR013656">
    <property type="entry name" value="PAS_4"/>
</dbReference>
<dbReference type="SMART" id="SM00086">
    <property type="entry name" value="PAC"/>
    <property type="match status" value="4"/>
</dbReference>
<keyword evidence="5" id="KW-0418">Kinase</keyword>
<evidence type="ECO:0000256" key="3">
    <source>
        <dbReference type="ARBA" id="ARBA00022553"/>
    </source>
</evidence>
<comment type="caution">
    <text evidence="11">The sequence shown here is derived from an EMBL/GenBank/DDBJ whole genome shotgun (WGS) entry which is preliminary data.</text>
</comment>
<dbReference type="GO" id="GO:0000155">
    <property type="term" value="F:phosphorelay sensor kinase activity"/>
    <property type="evidence" value="ECO:0007669"/>
    <property type="project" value="InterPro"/>
</dbReference>
<evidence type="ECO:0000256" key="5">
    <source>
        <dbReference type="ARBA" id="ARBA00022777"/>
    </source>
</evidence>
<dbReference type="CDD" id="cd00130">
    <property type="entry name" value="PAS"/>
    <property type="match status" value="3"/>
</dbReference>
<dbReference type="InterPro" id="IPR000014">
    <property type="entry name" value="PAS"/>
</dbReference>
<dbReference type="SUPFAM" id="SSF47384">
    <property type="entry name" value="Homodimeric domain of signal transducing histidine kinase"/>
    <property type="match status" value="1"/>
</dbReference>
<dbReference type="InterPro" id="IPR001610">
    <property type="entry name" value="PAC"/>
</dbReference>
<dbReference type="RefSeq" id="WP_149822254.1">
    <property type="nucleotide sequence ID" value="NZ_VUOA01000054.1"/>
</dbReference>
<evidence type="ECO:0000256" key="2">
    <source>
        <dbReference type="ARBA" id="ARBA00012438"/>
    </source>
</evidence>
<keyword evidence="12" id="KW-1185">Reference proteome</keyword>
<dbReference type="OrthoDB" id="7967436at2"/>
<comment type="catalytic activity">
    <reaction evidence="1">
        <text>ATP + protein L-histidine = ADP + protein N-phospho-L-histidine.</text>
        <dbReference type="EC" id="2.7.13.3"/>
    </reaction>
</comment>
<dbReference type="Gene3D" id="1.10.287.130">
    <property type="match status" value="1"/>
</dbReference>
<evidence type="ECO:0000259" key="9">
    <source>
        <dbReference type="PROSITE" id="PS50112"/>
    </source>
</evidence>
<evidence type="ECO:0000259" key="8">
    <source>
        <dbReference type="PROSITE" id="PS50110"/>
    </source>
</evidence>
<dbReference type="AlphaFoldDB" id="A0A5B2V4M9"/>
<dbReference type="Pfam" id="PF00512">
    <property type="entry name" value="HisKA"/>
    <property type="match status" value="1"/>
</dbReference>
<dbReference type="SUPFAM" id="SSF55785">
    <property type="entry name" value="PYP-like sensor domain (PAS domain)"/>
    <property type="match status" value="4"/>
</dbReference>
<feature type="modified residue" description="4-aspartylphosphate" evidence="6">
    <location>
        <position position="866"/>
    </location>
</feature>
<evidence type="ECO:0000256" key="1">
    <source>
        <dbReference type="ARBA" id="ARBA00000085"/>
    </source>
</evidence>
<dbReference type="InterPro" id="IPR000700">
    <property type="entry name" value="PAS-assoc_C"/>
</dbReference>
<dbReference type="Gene3D" id="3.30.565.10">
    <property type="entry name" value="Histidine kinase-like ATPase, C-terminal domain"/>
    <property type="match status" value="1"/>
</dbReference>
<dbReference type="PANTHER" id="PTHR43304">
    <property type="entry name" value="PHYTOCHROME-LIKE PROTEIN CPH1"/>
    <property type="match status" value="1"/>
</dbReference>
<dbReference type="Pfam" id="PF08447">
    <property type="entry name" value="PAS_3"/>
    <property type="match status" value="2"/>
</dbReference>
<dbReference type="InterPro" id="IPR011006">
    <property type="entry name" value="CheY-like_superfamily"/>
</dbReference>
<dbReference type="InterPro" id="IPR003594">
    <property type="entry name" value="HATPase_dom"/>
</dbReference>
<name>A0A5B2V4M9_9HYPH</name>
<gene>
    <name evidence="11" type="ORF">F0L46_24560</name>
</gene>
<feature type="domain" description="PAC" evidence="10">
    <location>
        <begin position="512"/>
        <end position="565"/>
    </location>
</feature>
<dbReference type="CDD" id="cd00082">
    <property type="entry name" value="HisKA"/>
    <property type="match status" value="1"/>
</dbReference>
<keyword evidence="3 6" id="KW-0597">Phosphoprotein</keyword>
<dbReference type="InterPro" id="IPR001789">
    <property type="entry name" value="Sig_transdc_resp-reg_receiver"/>
</dbReference>
<dbReference type="InterPro" id="IPR013655">
    <property type="entry name" value="PAS_fold_3"/>
</dbReference>
<feature type="domain" description="PAS" evidence="9">
    <location>
        <begin position="170"/>
        <end position="241"/>
    </location>
</feature>
<organism evidence="11 12">
    <name type="scientific">Salinarimonas soli</name>
    <dbReference type="NCBI Taxonomy" id="1638099"/>
    <lineage>
        <taxon>Bacteria</taxon>
        <taxon>Pseudomonadati</taxon>
        <taxon>Pseudomonadota</taxon>
        <taxon>Alphaproteobacteria</taxon>
        <taxon>Hyphomicrobiales</taxon>
        <taxon>Salinarimonadaceae</taxon>
        <taxon>Salinarimonas</taxon>
    </lineage>
</organism>
<dbReference type="PROSITE" id="PS50109">
    <property type="entry name" value="HIS_KIN"/>
    <property type="match status" value="1"/>
</dbReference>
<dbReference type="InterPro" id="IPR005467">
    <property type="entry name" value="His_kinase_dom"/>
</dbReference>
<dbReference type="FunFam" id="3.30.450.20:FF:000099">
    <property type="entry name" value="Sensory box sensor histidine kinase"/>
    <property type="match status" value="1"/>
</dbReference>
<evidence type="ECO:0000259" key="7">
    <source>
        <dbReference type="PROSITE" id="PS50109"/>
    </source>
</evidence>
<evidence type="ECO:0000256" key="4">
    <source>
        <dbReference type="ARBA" id="ARBA00022679"/>
    </source>
</evidence>
<dbReference type="NCBIfam" id="TIGR00229">
    <property type="entry name" value="sensory_box"/>
    <property type="match status" value="3"/>
</dbReference>
<dbReference type="InterPro" id="IPR052162">
    <property type="entry name" value="Sensor_kinase/Photoreceptor"/>
</dbReference>
<dbReference type="SMART" id="SM00448">
    <property type="entry name" value="REC"/>
    <property type="match status" value="1"/>
</dbReference>
<accession>A0A5B2V4M9</accession>
<proteinExistence type="predicted"/>
<protein>
    <recommendedName>
        <fullName evidence="2">histidine kinase</fullName>
        <ecNumber evidence="2">2.7.13.3</ecNumber>
    </recommendedName>
</protein>
<dbReference type="SUPFAM" id="SSF52172">
    <property type="entry name" value="CheY-like"/>
    <property type="match status" value="1"/>
</dbReference>
<sequence length="938" mass="101636">MADPLSDAFRDSLLAGGECGRLIASRDWSATALGPVETWEQSLRTAALLLLRSPVPMVMLWGEDGVMLYNDAYSAFAAGRHPALLGAKVREGWPEVAGFNDNVMRVGLAGGTLAYRDQELTLHRHGRPEQVWMDLSYSPVPDESGRPAGVLCVLAETTERVASERELKESEARFRLMADAVPQIVWITDAEGRVEFFNRQWSDYTGVPYRPTTAAEVAASHVHPDDAAATMAAFEAARRSGAPFMVEHRIRSAAGDHRWFLVRAEPYRDPATGEIVRWFGASVDIHGRRLAEEALLALNADLEREIVERTRERGLIWRHSLDLLSVIDMATATFDAVNPAWTLSLGWSTAEIEGHPYAAFVHPDDAHASADAYAQVLQGSPVLQFENRYRTRDGGWRWLSWVAVPEGGKLYSVTRDVTSDRERQAELQAAEAARREADALYRAYFENTPEALFVIGVQPDGGFTIEELNPAHEAGVGFKLDDVRGKRIDEILPPDLAERLVAVYRRVAETGELLQFRDVYELNGEPQHWDTSIFPVRDGAGRVTRLVGSSRNITGQVVAEAALRQAQKMEAVGQLTGGIAHDFNNLLGAVVGAFDLIRRKPDDPHRIRRYAEAGLEAAERGAKLTGQLLAFSRAQRIELKPLVATDLVQGMGDLLARTLGPQVRLRFDLKGDGAVLSDPTQLEMALLNLAINARDAMPDGGDLVIGTRLHRSDGEGELKAGEYVELSAADTGSGMPPEVVARAFDPFFTTKGVGKGTGLGLSQVYGIARQAGGTVRIDSRPGAGTTVRLYLPRTSAPVPRPGEPAADAAAPGGGTATILVVDDDPDIRRMLVASLEALGYRAIEARDGPEGLAALDAGTPDLMMVDFAMPGMNGAEVARTARERRPTLPIVFASGYADTAAIEAVAGPDAVILRKPFRVDELQAVIAGALRAVRGTGA</sequence>
<dbReference type="Pfam" id="PF00072">
    <property type="entry name" value="Response_reg"/>
    <property type="match status" value="1"/>
</dbReference>
<dbReference type="Proteomes" id="UP000323142">
    <property type="component" value="Unassembled WGS sequence"/>
</dbReference>
<feature type="domain" description="PAC" evidence="10">
    <location>
        <begin position="244"/>
        <end position="297"/>
    </location>
</feature>
<dbReference type="PRINTS" id="PR00344">
    <property type="entry name" value="BCTRLSENSOR"/>
</dbReference>
<dbReference type="SMART" id="SM00388">
    <property type="entry name" value="HisKA"/>
    <property type="match status" value="1"/>
</dbReference>
<reference evidence="11 12" key="2">
    <citation type="submission" date="2019-09" db="EMBL/GenBank/DDBJ databases">
        <authorList>
            <person name="Jin C."/>
        </authorList>
    </citation>
    <scope>NUCLEOTIDE SEQUENCE [LARGE SCALE GENOMIC DNA]</scope>
    <source>
        <strain evidence="11 12">BN140002</strain>
    </source>
</reference>
<dbReference type="Gene3D" id="3.40.50.2300">
    <property type="match status" value="1"/>
</dbReference>
<dbReference type="PANTHER" id="PTHR43304:SF1">
    <property type="entry name" value="PAC DOMAIN-CONTAINING PROTEIN"/>
    <property type="match status" value="1"/>
</dbReference>
<dbReference type="EMBL" id="VUOA01000054">
    <property type="protein sequence ID" value="KAA2233422.1"/>
    <property type="molecule type" value="Genomic_DNA"/>
</dbReference>
<dbReference type="InterPro" id="IPR035965">
    <property type="entry name" value="PAS-like_dom_sf"/>
</dbReference>